<proteinExistence type="predicted"/>
<accession>A0A7J0D5V8</accession>
<dbReference type="Proteomes" id="UP000498740">
    <property type="component" value="Unassembled WGS sequence"/>
</dbReference>
<gene>
    <name evidence="1" type="ORF">Smic_80800</name>
</gene>
<protein>
    <submittedName>
        <fullName evidence="1">Uncharacterized protein</fullName>
    </submittedName>
</protein>
<dbReference type="EMBL" id="BLWD01000002">
    <property type="protein sequence ID" value="GFN09524.1"/>
    <property type="molecule type" value="Genomic_DNA"/>
</dbReference>
<dbReference type="AlphaFoldDB" id="A0A7J0D5V8"/>
<sequence length="135" mass="15210">MSERPVTPGGPWVNAGAFEVRTLMADPIGTIRVRPVSSDVPRRFKDCDGDTWSEYEPGMLRLTECAGDRNQYTGIEDSIEDVQADHGPLTEIRPDVDVRALLADVLEELAEKSWDARSLYDLFRDKARELREESA</sequence>
<comment type="caution">
    <text evidence="1">The sequence shown here is derived from an EMBL/GenBank/DDBJ whole genome shotgun (WGS) entry which is preliminary data.</text>
</comment>
<organism evidence="1 2">
    <name type="scientific">Streptomyces microflavus</name>
    <name type="common">Streptomyces lipmanii</name>
    <dbReference type="NCBI Taxonomy" id="1919"/>
    <lineage>
        <taxon>Bacteria</taxon>
        <taxon>Bacillati</taxon>
        <taxon>Actinomycetota</taxon>
        <taxon>Actinomycetes</taxon>
        <taxon>Kitasatosporales</taxon>
        <taxon>Streptomycetaceae</taxon>
        <taxon>Streptomyces</taxon>
    </lineage>
</organism>
<name>A0A7J0D5V8_STRMI</name>
<reference evidence="1 2" key="1">
    <citation type="submission" date="2020-05" db="EMBL/GenBank/DDBJ databases">
        <title>Whole genome shotgun sequence of Streptomyces microflavus NBRC 13062.</title>
        <authorList>
            <person name="Komaki H."/>
            <person name="Tamura T."/>
        </authorList>
    </citation>
    <scope>NUCLEOTIDE SEQUENCE [LARGE SCALE GENOMIC DNA]</scope>
    <source>
        <strain evidence="1 2">NBRC 13062</strain>
    </source>
</reference>
<evidence type="ECO:0000313" key="1">
    <source>
        <dbReference type="EMBL" id="GFN09524.1"/>
    </source>
</evidence>
<evidence type="ECO:0000313" key="2">
    <source>
        <dbReference type="Proteomes" id="UP000498740"/>
    </source>
</evidence>